<evidence type="ECO:0000313" key="1">
    <source>
        <dbReference type="EnsemblMetazoa" id="ADIR014745-PA"/>
    </source>
</evidence>
<reference evidence="2" key="1">
    <citation type="submission" date="2013-03" db="EMBL/GenBank/DDBJ databases">
        <title>The Genome Sequence of Anopheles dirus WRAIR2.</title>
        <authorList>
            <consortium name="The Broad Institute Genomics Platform"/>
            <person name="Neafsey D.E."/>
            <person name="Walton C."/>
            <person name="Walker B."/>
            <person name="Young S.K."/>
            <person name="Zeng Q."/>
            <person name="Gargeya S."/>
            <person name="Fitzgerald M."/>
            <person name="Haas B."/>
            <person name="Abouelleil A."/>
            <person name="Allen A.W."/>
            <person name="Alvarado L."/>
            <person name="Arachchi H.M."/>
            <person name="Berlin A.M."/>
            <person name="Chapman S.B."/>
            <person name="Gainer-Dewar J."/>
            <person name="Goldberg J."/>
            <person name="Griggs A."/>
            <person name="Gujja S."/>
            <person name="Hansen M."/>
            <person name="Howarth C."/>
            <person name="Imamovic A."/>
            <person name="Ireland A."/>
            <person name="Larimer J."/>
            <person name="McCowan C."/>
            <person name="Murphy C."/>
            <person name="Pearson M."/>
            <person name="Poon T.W."/>
            <person name="Priest M."/>
            <person name="Roberts A."/>
            <person name="Saif S."/>
            <person name="Shea T."/>
            <person name="Sisk P."/>
            <person name="Sykes S."/>
            <person name="Wortman J."/>
            <person name="Nusbaum C."/>
            <person name="Birren B."/>
        </authorList>
    </citation>
    <scope>NUCLEOTIDE SEQUENCE [LARGE SCALE GENOMIC DNA]</scope>
    <source>
        <strain evidence="2">WRAIR2</strain>
    </source>
</reference>
<proteinExistence type="predicted"/>
<evidence type="ECO:0000313" key="2">
    <source>
        <dbReference type="Proteomes" id="UP000075884"/>
    </source>
</evidence>
<organism evidence="1 2">
    <name type="scientific">Anopheles dirus</name>
    <dbReference type="NCBI Taxonomy" id="7168"/>
    <lineage>
        <taxon>Eukaryota</taxon>
        <taxon>Metazoa</taxon>
        <taxon>Ecdysozoa</taxon>
        <taxon>Arthropoda</taxon>
        <taxon>Hexapoda</taxon>
        <taxon>Insecta</taxon>
        <taxon>Pterygota</taxon>
        <taxon>Neoptera</taxon>
        <taxon>Endopterygota</taxon>
        <taxon>Diptera</taxon>
        <taxon>Nematocera</taxon>
        <taxon>Culicoidea</taxon>
        <taxon>Culicidae</taxon>
        <taxon>Anophelinae</taxon>
        <taxon>Anopheles</taxon>
    </lineage>
</organism>
<name>A0A182NY39_9DIPT</name>
<dbReference type="VEuPathDB" id="VectorBase:ADIR014745"/>
<accession>A0A182NY39</accession>
<dbReference type="AlphaFoldDB" id="A0A182NY39"/>
<dbReference type="EnsemblMetazoa" id="ADIR014745-RA">
    <property type="protein sequence ID" value="ADIR014745-PA"/>
    <property type="gene ID" value="ADIR014745"/>
</dbReference>
<dbReference type="Proteomes" id="UP000075884">
    <property type="component" value="Unassembled WGS sequence"/>
</dbReference>
<protein>
    <submittedName>
        <fullName evidence="1">Uncharacterized protein</fullName>
    </submittedName>
</protein>
<reference evidence="1" key="2">
    <citation type="submission" date="2020-05" db="UniProtKB">
        <authorList>
            <consortium name="EnsemblMetazoa"/>
        </authorList>
    </citation>
    <scope>IDENTIFICATION</scope>
    <source>
        <strain evidence="1">WRAIR2</strain>
    </source>
</reference>
<keyword evidence="2" id="KW-1185">Reference proteome</keyword>
<sequence length="25" mass="2711">MHARRSVAKRIIGSLACPRLGDDTS</sequence>